<sequence length="482" mass="50801">MSETPNENPDEPASEDVTLNELNKMLPGDVQLGGDGSKQPRRAAIAFILLTLFIDILGIGIVIPVLPELVRELVGEDPVSMVTDAGTENNFANSSSAATSESTVASEISTASETKSFAKAGRYVGVIGATYALMQFLFAPIVGALSDRFGRRPVLLVSMFGLGIDFLIQGFAPNIVWLFVGRVLAGIMGASMTTGNAYIADVSTDANRARNFGLVGVMFGLGFTIGPALGGLLGGYSLRLPFFVAAGLALVNWLYGYFVVPESLAEDKRTGFTLRGANPLDSIKRLGAYPIVAALAAVFVFKSLAQRGLENVWVLYTGFKFDWDASTNGMALGLVGIMAIVVQGGMVRPTIKRIGERGAVILGTIISAIAFAGYGLASEGWMIPYIIVFGAFGGVAGPAIQSLVTGSVSEKEQGRIQGALTSLTSLTNIVAPLFFNTLLFSYFISDQAPIQLPGAPLLAGSILSAISVLIAINVFRRFPKTD</sequence>
<dbReference type="Pfam" id="PF07690">
    <property type="entry name" value="MFS_1"/>
    <property type="match status" value="1"/>
</dbReference>
<keyword evidence="5 6" id="KW-0472">Membrane</keyword>
<protein>
    <submittedName>
        <fullName evidence="8">Tetracycline resistance protein, class C</fullName>
    </submittedName>
</protein>
<evidence type="ECO:0000256" key="5">
    <source>
        <dbReference type="ARBA" id="ARBA00023136"/>
    </source>
</evidence>
<feature type="transmembrane region" description="Helical" evidence="6">
    <location>
        <begin position="123"/>
        <end position="142"/>
    </location>
</feature>
<keyword evidence="2" id="KW-0813">Transport</keyword>
<dbReference type="Gene3D" id="1.20.1250.20">
    <property type="entry name" value="MFS general substrate transporter like domains"/>
    <property type="match status" value="1"/>
</dbReference>
<keyword evidence="3 6" id="KW-0812">Transmembrane</keyword>
<dbReference type="InterPro" id="IPR020846">
    <property type="entry name" value="MFS_dom"/>
</dbReference>
<dbReference type="InterPro" id="IPR005829">
    <property type="entry name" value="Sugar_transporter_CS"/>
</dbReference>
<dbReference type="GO" id="GO:0022857">
    <property type="term" value="F:transmembrane transporter activity"/>
    <property type="evidence" value="ECO:0007669"/>
    <property type="project" value="InterPro"/>
</dbReference>
<evidence type="ECO:0000313" key="9">
    <source>
        <dbReference type="Proteomes" id="UP000317977"/>
    </source>
</evidence>
<evidence type="ECO:0000256" key="6">
    <source>
        <dbReference type="SAM" id="Phobius"/>
    </source>
</evidence>
<gene>
    <name evidence="8" type="primary">tetA</name>
    <name evidence="8" type="ORF">Poly59_27260</name>
</gene>
<dbReference type="PANTHER" id="PTHR23504">
    <property type="entry name" value="MAJOR FACILITATOR SUPERFAMILY DOMAIN-CONTAINING PROTEIN 10"/>
    <property type="match status" value="1"/>
</dbReference>
<dbReference type="EMBL" id="SJPX01000003">
    <property type="protein sequence ID" value="TWU51137.1"/>
    <property type="molecule type" value="Genomic_DNA"/>
</dbReference>
<dbReference type="PANTHER" id="PTHR23504:SF15">
    <property type="entry name" value="MAJOR FACILITATOR SUPERFAMILY (MFS) PROFILE DOMAIN-CONTAINING PROTEIN"/>
    <property type="match status" value="1"/>
</dbReference>
<dbReference type="InterPro" id="IPR011701">
    <property type="entry name" value="MFS"/>
</dbReference>
<evidence type="ECO:0000256" key="4">
    <source>
        <dbReference type="ARBA" id="ARBA00022989"/>
    </source>
</evidence>
<feature type="domain" description="Major facilitator superfamily (MFS) profile" evidence="7">
    <location>
        <begin position="44"/>
        <end position="482"/>
    </location>
</feature>
<dbReference type="GO" id="GO:0016020">
    <property type="term" value="C:membrane"/>
    <property type="evidence" value="ECO:0007669"/>
    <property type="project" value="UniProtKB-SubCell"/>
</dbReference>
<evidence type="ECO:0000259" key="7">
    <source>
        <dbReference type="PROSITE" id="PS50850"/>
    </source>
</evidence>
<feature type="transmembrane region" description="Helical" evidence="6">
    <location>
        <begin position="178"/>
        <end position="200"/>
    </location>
</feature>
<dbReference type="SUPFAM" id="SSF103473">
    <property type="entry name" value="MFS general substrate transporter"/>
    <property type="match status" value="1"/>
</dbReference>
<keyword evidence="4 6" id="KW-1133">Transmembrane helix</keyword>
<feature type="transmembrane region" description="Helical" evidence="6">
    <location>
        <begin position="383"/>
        <end position="404"/>
    </location>
</feature>
<evidence type="ECO:0000313" key="8">
    <source>
        <dbReference type="EMBL" id="TWU51137.1"/>
    </source>
</evidence>
<dbReference type="Proteomes" id="UP000317977">
    <property type="component" value="Unassembled WGS sequence"/>
</dbReference>
<feature type="transmembrane region" description="Helical" evidence="6">
    <location>
        <begin position="286"/>
        <end position="305"/>
    </location>
</feature>
<feature type="transmembrane region" description="Helical" evidence="6">
    <location>
        <begin position="154"/>
        <end position="172"/>
    </location>
</feature>
<dbReference type="PROSITE" id="PS50850">
    <property type="entry name" value="MFS"/>
    <property type="match status" value="1"/>
</dbReference>
<dbReference type="CDD" id="cd17388">
    <property type="entry name" value="MFS_TetA"/>
    <property type="match status" value="1"/>
</dbReference>
<feature type="transmembrane region" description="Helical" evidence="6">
    <location>
        <begin position="359"/>
        <end position="377"/>
    </location>
</feature>
<accession>A0A5C6ESQ0</accession>
<dbReference type="InterPro" id="IPR036259">
    <property type="entry name" value="MFS_trans_sf"/>
</dbReference>
<name>A0A5C6ESQ0_9BACT</name>
<evidence type="ECO:0000256" key="3">
    <source>
        <dbReference type="ARBA" id="ARBA00022692"/>
    </source>
</evidence>
<evidence type="ECO:0000256" key="1">
    <source>
        <dbReference type="ARBA" id="ARBA00004141"/>
    </source>
</evidence>
<feature type="transmembrane region" description="Helical" evidence="6">
    <location>
        <begin position="325"/>
        <end position="347"/>
    </location>
</feature>
<dbReference type="AlphaFoldDB" id="A0A5C6ESQ0"/>
<evidence type="ECO:0000256" key="2">
    <source>
        <dbReference type="ARBA" id="ARBA00022448"/>
    </source>
</evidence>
<proteinExistence type="predicted"/>
<dbReference type="PROSITE" id="PS00216">
    <property type="entry name" value="SUGAR_TRANSPORT_1"/>
    <property type="match status" value="1"/>
</dbReference>
<keyword evidence="9" id="KW-1185">Reference proteome</keyword>
<feature type="transmembrane region" description="Helical" evidence="6">
    <location>
        <begin position="457"/>
        <end position="475"/>
    </location>
</feature>
<comment type="subcellular location">
    <subcellularLocation>
        <location evidence="1">Membrane</location>
        <topology evidence="1">Multi-pass membrane protein</topology>
    </subcellularLocation>
</comment>
<feature type="transmembrane region" description="Helical" evidence="6">
    <location>
        <begin position="242"/>
        <end position="265"/>
    </location>
</feature>
<reference evidence="8 9" key="1">
    <citation type="submission" date="2019-02" db="EMBL/GenBank/DDBJ databases">
        <title>Deep-cultivation of Planctomycetes and their phenomic and genomic characterization uncovers novel biology.</title>
        <authorList>
            <person name="Wiegand S."/>
            <person name="Jogler M."/>
            <person name="Boedeker C."/>
            <person name="Pinto D."/>
            <person name="Vollmers J."/>
            <person name="Rivas-Marin E."/>
            <person name="Kohn T."/>
            <person name="Peeters S.H."/>
            <person name="Heuer A."/>
            <person name="Rast P."/>
            <person name="Oberbeckmann S."/>
            <person name="Bunk B."/>
            <person name="Jeske O."/>
            <person name="Meyerdierks A."/>
            <person name="Storesund J.E."/>
            <person name="Kallscheuer N."/>
            <person name="Luecker S."/>
            <person name="Lage O.M."/>
            <person name="Pohl T."/>
            <person name="Merkel B.J."/>
            <person name="Hornburger P."/>
            <person name="Mueller R.-W."/>
            <person name="Bruemmer F."/>
            <person name="Labrenz M."/>
            <person name="Spormann A.M."/>
            <person name="Op Den Camp H."/>
            <person name="Overmann J."/>
            <person name="Amann R."/>
            <person name="Jetten M.S.M."/>
            <person name="Mascher T."/>
            <person name="Medema M.H."/>
            <person name="Devos D.P."/>
            <person name="Kaster A.-K."/>
            <person name="Ovreas L."/>
            <person name="Rohde M."/>
            <person name="Galperin M.Y."/>
            <person name="Jogler C."/>
        </authorList>
    </citation>
    <scope>NUCLEOTIDE SEQUENCE [LARGE SCALE GENOMIC DNA]</scope>
    <source>
        <strain evidence="8 9">Poly59</strain>
    </source>
</reference>
<comment type="caution">
    <text evidence="8">The sequence shown here is derived from an EMBL/GenBank/DDBJ whole genome shotgun (WGS) entry which is preliminary data.</text>
</comment>
<feature type="transmembrane region" description="Helical" evidence="6">
    <location>
        <begin position="212"/>
        <end position="236"/>
    </location>
</feature>
<feature type="transmembrane region" description="Helical" evidence="6">
    <location>
        <begin position="44"/>
        <end position="66"/>
    </location>
</feature>
<organism evidence="8 9">
    <name type="scientific">Rubripirellula reticaptiva</name>
    <dbReference type="NCBI Taxonomy" id="2528013"/>
    <lineage>
        <taxon>Bacteria</taxon>
        <taxon>Pseudomonadati</taxon>
        <taxon>Planctomycetota</taxon>
        <taxon>Planctomycetia</taxon>
        <taxon>Pirellulales</taxon>
        <taxon>Pirellulaceae</taxon>
        <taxon>Rubripirellula</taxon>
    </lineage>
</organism>
<feature type="transmembrane region" description="Helical" evidence="6">
    <location>
        <begin position="425"/>
        <end position="445"/>
    </location>
</feature>